<gene>
    <name evidence="2" type="ORF">PR002_g18923</name>
</gene>
<evidence type="ECO:0000256" key="1">
    <source>
        <dbReference type="SAM" id="SignalP"/>
    </source>
</evidence>
<sequence>MKRLLLWSDFTAFTFTVSVVLVGCDPCCANSTGCIECNSASCSGGESHTPGSISGCIACRPDSSTDCSPYESISSIVSDVTVVVSSTSTRAMSMNACNSSACSWMSATLIVTWSMTTVSVCSSSSRIIFILGLRPWLLPDLLNFGAFRLAI</sequence>
<dbReference type="AlphaFoldDB" id="A0A6A3K091"/>
<feature type="signal peptide" evidence="1">
    <location>
        <begin position="1"/>
        <end position="29"/>
    </location>
</feature>
<evidence type="ECO:0000313" key="2">
    <source>
        <dbReference type="EMBL" id="KAE8997824.1"/>
    </source>
</evidence>
<keyword evidence="1" id="KW-0732">Signal</keyword>
<comment type="caution">
    <text evidence="2">The sequence shown here is derived from an EMBL/GenBank/DDBJ whole genome shotgun (WGS) entry which is preliminary data.</text>
</comment>
<dbReference type="Proteomes" id="UP000435112">
    <property type="component" value="Unassembled WGS sequence"/>
</dbReference>
<evidence type="ECO:0000313" key="3">
    <source>
        <dbReference type="Proteomes" id="UP000435112"/>
    </source>
</evidence>
<protein>
    <submittedName>
        <fullName evidence="2">Uncharacterized protein</fullName>
    </submittedName>
</protein>
<accession>A0A6A3K091</accession>
<reference evidence="2 3" key="1">
    <citation type="submission" date="2018-09" db="EMBL/GenBank/DDBJ databases">
        <title>Genomic investigation of the strawberry pathogen Phytophthora fragariae indicates pathogenicity is determined by transcriptional variation in three key races.</title>
        <authorList>
            <person name="Adams T.M."/>
            <person name="Armitage A.D."/>
            <person name="Sobczyk M.K."/>
            <person name="Bates H.J."/>
            <person name="Dunwell J.M."/>
            <person name="Nellist C.F."/>
            <person name="Harrison R.J."/>
        </authorList>
    </citation>
    <scope>NUCLEOTIDE SEQUENCE [LARGE SCALE GENOMIC DNA]</scope>
    <source>
        <strain evidence="2 3">SCRP324</strain>
    </source>
</reference>
<proteinExistence type="predicted"/>
<feature type="chain" id="PRO_5025409260" evidence="1">
    <location>
        <begin position="30"/>
        <end position="151"/>
    </location>
</feature>
<dbReference type="EMBL" id="QXFU01001663">
    <property type="protein sequence ID" value="KAE8997824.1"/>
    <property type="molecule type" value="Genomic_DNA"/>
</dbReference>
<name>A0A6A3K091_9STRA</name>
<organism evidence="2 3">
    <name type="scientific">Phytophthora rubi</name>
    <dbReference type="NCBI Taxonomy" id="129364"/>
    <lineage>
        <taxon>Eukaryota</taxon>
        <taxon>Sar</taxon>
        <taxon>Stramenopiles</taxon>
        <taxon>Oomycota</taxon>
        <taxon>Peronosporomycetes</taxon>
        <taxon>Peronosporales</taxon>
        <taxon>Peronosporaceae</taxon>
        <taxon>Phytophthora</taxon>
    </lineage>
</organism>
<dbReference type="PROSITE" id="PS51257">
    <property type="entry name" value="PROKAR_LIPOPROTEIN"/>
    <property type="match status" value="1"/>
</dbReference>